<name>A0A7Y0BSF2_9SPHN</name>
<dbReference type="SUPFAM" id="SSF55469">
    <property type="entry name" value="FMN-dependent nitroreductase-like"/>
    <property type="match status" value="1"/>
</dbReference>
<reference evidence="2 3" key="1">
    <citation type="submission" date="2020-04" db="EMBL/GenBank/DDBJ databases">
        <title>Novosphingobium sp. TW-4 isolated from soil.</title>
        <authorList>
            <person name="Dahal R.H."/>
            <person name="Chaudhary D.K."/>
        </authorList>
    </citation>
    <scope>NUCLEOTIDE SEQUENCE [LARGE SCALE GENOMIC DNA]</scope>
    <source>
        <strain evidence="2 3">TW-4</strain>
    </source>
</reference>
<sequence length="66" mass="6949">MRGLAGIRSNTDLSVLGANDRFKVEAAIAIGRMGDKATLSEALQAREAPSPRKPVEELAFAGRLPG</sequence>
<dbReference type="RefSeq" id="WP_169494905.1">
    <property type="nucleotide sequence ID" value="NZ_JABBGM010000012.1"/>
</dbReference>
<dbReference type="Gene3D" id="3.40.109.10">
    <property type="entry name" value="NADH Oxidase"/>
    <property type="match status" value="1"/>
</dbReference>
<gene>
    <name evidence="2" type="ORF">HHL27_18650</name>
</gene>
<accession>A0A7Y0BSF2</accession>
<organism evidence="2 3">
    <name type="scientific">Novosphingobium olei</name>
    <dbReference type="NCBI Taxonomy" id="2728851"/>
    <lineage>
        <taxon>Bacteria</taxon>
        <taxon>Pseudomonadati</taxon>
        <taxon>Pseudomonadota</taxon>
        <taxon>Alphaproteobacteria</taxon>
        <taxon>Sphingomonadales</taxon>
        <taxon>Sphingomonadaceae</taxon>
        <taxon>Novosphingobium</taxon>
    </lineage>
</organism>
<dbReference type="AlphaFoldDB" id="A0A7Y0BSF2"/>
<dbReference type="InterPro" id="IPR000415">
    <property type="entry name" value="Nitroreductase-like"/>
</dbReference>
<evidence type="ECO:0000256" key="1">
    <source>
        <dbReference type="SAM" id="MobiDB-lite"/>
    </source>
</evidence>
<dbReference type="Proteomes" id="UP000583556">
    <property type="component" value="Unassembled WGS sequence"/>
</dbReference>
<comment type="caution">
    <text evidence="2">The sequence shown here is derived from an EMBL/GenBank/DDBJ whole genome shotgun (WGS) entry which is preliminary data.</text>
</comment>
<proteinExistence type="predicted"/>
<evidence type="ECO:0000313" key="3">
    <source>
        <dbReference type="Proteomes" id="UP000583556"/>
    </source>
</evidence>
<dbReference type="EMBL" id="JABBGM010000012">
    <property type="protein sequence ID" value="NML95696.1"/>
    <property type="molecule type" value="Genomic_DNA"/>
</dbReference>
<keyword evidence="3" id="KW-1185">Reference proteome</keyword>
<feature type="region of interest" description="Disordered" evidence="1">
    <location>
        <begin position="43"/>
        <end position="66"/>
    </location>
</feature>
<dbReference type="GO" id="GO:0016491">
    <property type="term" value="F:oxidoreductase activity"/>
    <property type="evidence" value="ECO:0007669"/>
    <property type="project" value="InterPro"/>
</dbReference>
<protein>
    <submittedName>
        <fullName evidence="2">NAD(P)H-flavin oxidoreductase</fullName>
    </submittedName>
</protein>
<evidence type="ECO:0000313" key="2">
    <source>
        <dbReference type="EMBL" id="NML95696.1"/>
    </source>
</evidence>